<dbReference type="AlphaFoldDB" id="G0JQP3"/>
<dbReference type="Pfam" id="PF07992">
    <property type="entry name" value="Pyr_redox_2"/>
    <property type="match status" value="1"/>
</dbReference>
<name>G0JQP3_9PROT</name>
<dbReference type="Proteomes" id="UP000009220">
    <property type="component" value="Chromosome"/>
</dbReference>
<dbReference type="PANTHER" id="PTHR43755:SF1">
    <property type="entry name" value="FAD-DEPENDENT PYRIDINE NUCLEOTIDE-DISULPHIDE OXIDOREDUCTASE"/>
    <property type="match status" value="1"/>
</dbReference>
<dbReference type="EMBL" id="CP002985">
    <property type="protein sequence ID" value="AEM48682.1"/>
    <property type="molecule type" value="Genomic_DNA"/>
</dbReference>
<accession>G0JQP3</accession>
<sequence length="435" mass="47472">MKSYELSMNSHVVILGGNFAGLGSAQKVREYCGDSVRITVIDRKDYLLFVPNVPAEVFEGRDPGKTLRMNIPDALEEDHVQFLQAEIKAIDPEARRVDFVPNERPGAAPDSISYDYLIVAVGNRLAYDKIEGFAEHGQTVSDFYYGNKLRHFLANDYKGGPIAVGSARFHQGDGTKDITLYGGHPFPRAEAACEGPPVEVMLSMATWLGQHGKGGPDKITVFTPGSLIAEDAGEKVVGKLLEIAGGMGFNYVNEAKDITRLTKEGVELASGKKIEAELKIVFPDWVPHDFMKGLPISDNEGFVVTDVTMRNPKYPNIFAAGDAAAITVPKLGGIGHAQCAIVARQIAKDLGKLAAAEADKPLEPVVYCIGDMGNNQAFYIRSNSWFGGPDQVLKMGHMPFLLKMQYKNLFFKNKGKMPEWGLDASQLLAEKLFAA</sequence>
<evidence type="ECO:0000313" key="3">
    <source>
        <dbReference type="Proteomes" id="UP000009220"/>
    </source>
</evidence>
<dbReference type="GO" id="GO:0016491">
    <property type="term" value="F:oxidoreductase activity"/>
    <property type="evidence" value="ECO:0007669"/>
    <property type="project" value="InterPro"/>
</dbReference>
<evidence type="ECO:0000259" key="1">
    <source>
        <dbReference type="Pfam" id="PF07992"/>
    </source>
</evidence>
<dbReference type="InterPro" id="IPR052541">
    <property type="entry name" value="SQRD"/>
</dbReference>
<dbReference type="Gene3D" id="3.50.50.60">
    <property type="entry name" value="FAD/NAD(P)-binding domain"/>
    <property type="match status" value="2"/>
</dbReference>
<dbReference type="eggNOG" id="COG0446">
    <property type="taxonomic scope" value="Bacteria"/>
</dbReference>
<dbReference type="STRING" id="743299.Acife_2600"/>
<reference evidence="2 3" key="1">
    <citation type="journal article" date="2011" name="J. Bacteriol.">
        <title>Draft genome of the psychrotolerant acidophile Acidithiobacillus ferrivorans SS3.</title>
        <authorList>
            <person name="Liljeqvist M."/>
            <person name="Valdes J."/>
            <person name="Holmes D.S."/>
            <person name="Dopson M."/>
        </authorList>
    </citation>
    <scope>NUCLEOTIDE SEQUENCE [LARGE SCALE GENOMIC DNA]</scope>
    <source>
        <strain evidence="2 3">SS3</strain>
    </source>
</reference>
<feature type="domain" description="FAD/NAD(P)-binding" evidence="1">
    <location>
        <begin position="11"/>
        <end position="140"/>
    </location>
</feature>
<dbReference type="PANTHER" id="PTHR43755">
    <property type="match status" value="1"/>
</dbReference>
<dbReference type="InterPro" id="IPR036188">
    <property type="entry name" value="FAD/NAD-bd_sf"/>
</dbReference>
<gene>
    <name evidence="2" type="ORF">Acife_2600</name>
</gene>
<organism evidence="2 3">
    <name type="scientific">Acidithiobacillus ferrivorans SS3</name>
    <dbReference type="NCBI Taxonomy" id="743299"/>
    <lineage>
        <taxon>Bacteria</taxon>
        <taxon>Pseudomonadati</taxon>
        <taxon>Pseudomonadota</taxon>
        <taxon>Acidithiobacillia</taxon>
        <taxon>Acidithiobacillales</taxon>
        <taxon>Acidithiobacillaceae</taxon>
        <taxon>Acidithiobacillus</taxon>
    </lineage>
</organism>
<proteinExistence type="predicted"/>
<dbReference type="RefSeq" id="WP_014029931.1">
    <property type="nucleotide sequence ID" value="NC_015942.1"/>
</dbReference>
<dbReference type="InterPro" id="IPR023753">
    <property type="entry name" value="FAD/NAD-binding_dom"/>
</dbReference>
<dbReference type="SUPFAM" id="SSF51905">
    <property type="entry name" value="FAD/NAD(P)-binding domain"/>
    <property type="match status" value="1"/>
</dbReference>
<evidence type="ECO:0000313" key="2">
    <source>
        <dbReference type="EMBL" id="AEM48682.1"/>
    </source>
</evidence>
<protein>
    <submittedName>
        <fullName evidence="2">FAD-dependent pyridine nucleotide-disulfide oxidoreductase</fullName>
    </submittedName>
</protein>
<dbReference type="HOGENOM" id="CLU_030742_1_1_6"/>
<dbReference type="KEGG" id="afi:Acife_2600"/>